<comment type="caution">
    <text evidence="2">The sequence shown here is derived from an EMBL/GenBank/DDBJ whole genome shotgun (WGS) entry which is preliminary data.</text>
</comment>
<name>A0ABD3N4H4_9STRA</name>
<evidence type="ECO:0000313" key="2">
    <source>
        <dbReference type="EMBL" id="KAL3769462.1"/>
    </source>
</evidence>
<proteinExistence type="predicted"/>
<dbReference type="Proteomes" id="UP001530293">
    <property type="component" value="Unassembled WGS sequence"/>
</dbReference>
<dbReference type="Pfam" id="PF20710">
    <property type="entry name" value="DUF6824"/>
    <property type="match status" value="1"/>
</dbReference>
<organism evidence="2 3">
    <name type="scientific">Discostella pseudostelligera</name>
    <dbReference type="NCBI Taxonomy" id="259834"/>
    <lineage>
        <taxon>Eukaryota</taxon>
        <taxon>Sar</taxon>
        <taxon>Stramenopiles</taxon>
        <taxon>Ochrophyta</taxon>
        <taxon>Bacillariophyta</taxon>
        <taxon>Coscinodiscophyceae</taxon>
        <taxon>Thalassiosirophycidae</taxon>
        <taxon>Stephanodiscales</taxon>
        <taxon>Stephanodiscaceae</taxon>
        <taxon>Discostella</taxon>
    </lineage>
</organism>
<protein>
    <recommendedName>
        <fullName evidence="1">DUF6824 domain-containing protein</fullName>
    </recommendedName>
</protein>
<dbReference type="AlphaFoldDB" id="A0ABD3N4H4"/>
<reference evidence="2 3" key="1">
    <citation type="submission" date="2024-10" db="EMBL/GenBank/DDBJ databases">
        <title>Updated reference genomes for cyclostephanoid diatoms.</title>
        <authorList>
            <person name="Roberts W.R."/>
            <person name="Alverson A.J."/>
        </authorList>
    </citation>
    <scope>NUCLEOTIDE SEQUENCE [LARGE SCALE GENOMIC DNA]</scope>
    <source>
        <strain evidence="2 3">AJA232-27</strain>
    </source>
</reference>
<keyword evidence="3" id="KW-1185">Reference proteome</keyword>
<evidence type="ECO:0000259" key="1">
    <source>
        <dbReference type="Pfam" id="PF20710"/>
    </source>
</evidence>
<evidence type="ECO:0000313" key="3">
    <source>
        <dbReference type="Proteomes" id="UP001530293"/>
    </source>
</evidence>
<dbReference type="InterPro" id="IPR049227">
    <property type="entry name" value="DUF6824"/>
</dbReference>
<accession>A0ABD3N4H4</accession>
<dbReference type="EMBL" id="JALLBG020000055">
    <property type="protein sequence ID" value="KAL3769462.1"/>
    <property type="molecule type" value="Genomic_DNA"/>
</dbReference>
<gene>
    <name evidence="2" type="ORF">ACHAWU_008871</name>
</gene>
<feature type="domain" description="DUF6824" evidence="1">
    <location>
        <begin position="37"/>
        <end position="120"/>
    </location>
</feature>
<sequence>MPSNFLTMPPLASPNDVMDHNEHCNLVKAVEKPTLIDVVNGRGQGVHKHPGNEKYRKLVASNKGIYARCPKQDKAKVSKGIVAAIREYGGRFLELDEELGYYYDIGDKRAYAKTSQALREGQTQIRRKLFQNQCHSDHEVGMIGPTEKPALGYYGYSFQVLESLYEKESPISTTHSL</sequence>